<dbReference type="AlphaFoldDB" id="A0A1M6XAT1"/>
<keyword evidence="3" id="KW-0067">ATP-binding</keyword>
<dbReference type="PROSITE" id="PS51450">
    <property type="entry name" value="LRR"/>
    <property type="match status" value="1"/>
</dbReference>
<dbReference type="Proteomes" id="UP000183947">
    <property type="component" value="Unassembled WGS sequence"/>
</dbReference>
<dbReference type="EMBL" id="FRAS01000009">
    <property type="protein sequence ID" value="SHL03038.1"/>
    <property type="molecule type" value="Genomic_DNA"/>
</dbReference>
<dbReference type="GO" id="GO:0004674">
    <property type="term" value="F:protein serine/threonine kinase activity"/>
    <property type="evidence" value="ECO:0007669"/>
    <property type="project" value="UniProtKB-KW"/>
</dbReference>
<organism evidence="5 6">
    <name type="scientific">Hymenobacter psychrotolerans DSM 18569</name>
    <dbReference type="NCBI Taxonomy" id="1121959"/>
    <lineage>
        <taxon>Bacteria</taxon>
        <taxon>Pseudomonadati</taxon>
        <taxon>Bacteroidota</taxon>
        <taxon>Cytophagia</taxon>
        <taxon>Cytophagales</taxon>
        <taxon>Hymenobacteraceae</taxon>
        <taxon>Hymenobacter</taxon>
    </lineage>
</organism>
<keyword evidence="5" id="KW-0808">Transferase</keyword>
<dbReference type="Gene3D" id="1.10.510.10">
    <property type="entry name" value="Transferase(Phosphotransferase) domain 1"/>
    <property type="match status" value="1"/>
</dbReference>
<feature type="binding site" evidence="3">
    <location>
        <position position="240"/>
    </location>
    <ligand>
        <name>ATP</name>
        <dbReference type="ChEBI" id="CHEBI:30616"/>
    </ligand>
</feature>
<dbReference type="Pfam" id="PF07714">
    <property type="entry name" value="PK_Tyr_Ser-Thr"/>
    <property type="match status" value="1"/>
</dbReference>
<keyword evidence="6" id="KW-1185">Reference proteome</keyword>
<keyword evidence="2" id="KW-0677">Repeat</keyword>
<evidence type="ECO:0000259" key="4">
    <source>
        <dbReference type="PROSITE" id="PS50011"/>
    </source>
</evidence>
<keyword evidence="3" id="KW-0547">Nucleotide-binding</keyword>
<gene>
    <name evidence="5" type="ORF">SAMN02746009_01988</name>
</gene>
<accession>A0A1M6XAT1</accession>
<keyword evidence="5" id="KW-0418">Kinase</keyword>
<dbReference type="InterPro" id="IPR032675">
    <property type="entry name" value="LRR_dom_sf"/>
</dbReference>
<dbReference type="RefSeq" id="WP_073283941.1">
    <property type="nucleotide sequence ID" value="NZ_FRAS01000009.1"/>
</dbReference>
<dbReference type="Gene3D" id="3.80.10.10">
    <property type="entry name" value="Ribonuclease Inhibitor"/>
    <property type="match status" value="2"/>
</dbReference>
<dbReference type="InterPro" id="IPR001611">
    <property type="entry name" value="Leu-rich_rpt"/>
</dbReference>
<dbReference type="PROSITE" id="PS50011">
    <property type="entry name" value="PROTEIN_KINASE_DOM"/>
    <property type="match status" value="1"/>
</dbReference>
<dbReference type="InterPro" id="IPR017441">
    <property type="entry name" value="Protein_kinase_ATP_BS"/>
</dbReference>
<name>A0A1M6XAT1_9BACT</name>
<dbReference type="Pfam" id="PF13855">
    <property type="entry name" value="LRR_8"/>
    <property type="match status" value="1"/>
</dbReference>
<dbReference type="SMART" id="SM00364">
    <property type="entry name" value="LRR_BAC"/>
    <property type="match status" value="5"/>
</dbReference>
<protein>
    <submittedName>
        <fullName evidence="5">Serine/threonine protein kinase</fullName>
    </submittedName>
</protein>
<dbReference type="GO" id="GO:0005737">
    <property type="term" value="C:cytoplasm"/>
    <property type="evidence" value="ECO:0007669"/>
    <property type="project" value="TreeGrafter"/>
</dbReference>
<dbReference type="InterPro" id="IPR003591">
    <property type="entry name" value="Leu-rich_rpt_typical-subtyp"/>
</dbReference>
<evidence type="ECO:0000256" key="2">
    <source>
        <dbReference type="ARBA" id="ARBA00022737"/>
    </source>
</evidence>
<reference evidence="6" key="1">
    <citation type="submission" date="2016-11" db="EMBL/GenBank/DDBJ databases">
        <authorList>
            <person name="Varghese N."/>
            <person name="Submissions S."/>
        </authorList>
    </citation>
    <scope>NUCLEOTIDE SEQUENCE [LARGE SCALE GENOMIC DNA]</scope>
    <source>
        <strain evidence="6">DSM 18569</strain>
    </source>
</reference>
<feature type="domain" description="Protein kinase" evidence="4">
    <location>
        <begin position="207"/>
        <end position="445"/>
    </location>
</feature>
<proteinExistence type="predicted"/>
<dbReference type="GO" id="GO:0005524">
    <property type="term" value="F:ATP binding"/>
    <property type="evidence" value="ECO:0007669"/>
    <property type="project" value="UniProtKB-UniRule"/>
</dbReference>
<dbReference type="PROSITE" id="PS00107">
    <property type="entry name" value="PROTEIN_KINASE_ATP"/>
    <property type="match status" value="1"/>
</dbReference>
<keyword evidence="1" id="KW-0433">Leucine-rich repeat</keyword>
<dbReference type="Gene3D" id="3.30.200.20">
    <property type="entry name" value="Phosphorylase Kinase, domain 1"/>
    <property type="match status" value="1"/>
</dbReference>
<evidence type="ECO:0000256" key="1">
    <source>
        <dbReference type="ARBA" id="ARBA00022614"/>
    </source>
</evidence>
<dbReference type="SUPFAM" id="SSF56112">
    <property type="entry name" value="Protein kinase-like (PK-like)"/>
    <property type="match status" value="1"/>
</dbReference>
<dbReference type="SMART" id="SM00369">
    <property type="entry name" value="LRR_TYP"/>
    <property type="match status" value="5"/>
</dbReference>
<dbReference type="InterPro" id="IPR011009">
    <property type="entry name" value="Kinase-like_dom_sf"/>
</dbReference>
<dbReference type="InterPro" id="IPR050216">
    <property type="entry name" value="LRR_domain-containing"/>
</dbReference>
<dbReference type="InterPro" id="IPR001245">
    <property type="entry name" value="Ser-Thr/Tyr_kinase_cat_dom"/>
</dbReference>
<dbReference type="PANTHER" id="PTHR48051:SF1">
    <property type="entry name" value="RAS SUPPRESSOR PROTEIN 1"/>
    <property type="match status" value="1"/>
</dbReference>
<keyword evidence="5" id="KW-0723">Serine/threonine-protein kinase</keyword>
<evidence type="ECO:0000313" key="6">
    <source>
        <dbReference type="Proteomes" id="UP000183947"/>
    </source>
</evidence>
<dbReference type="PANTHER" id="PTHR48051">
    <property type="match status" value="1"/>
</dbReference>
<dbReference type="InterPro" id="IPR000719">
    <property type="entry name" value="Prot_kinase_dom"/>
</dbReference>
<dbReference type="OrthoDB" id="8532199at2"/>
<dbReference type="SUPFAM" id="SSF52058">
    <property type="entry name" value="L domain-like"/>
    <property type="match status" value="1"/>
</dbReference>
<sequence length="445" mass="47799">MHTLEELRSGKLAGATRLDLSGGLTEFPAEIFDLADSLEILNLSGNALTVLPDDFGRLRKLRILFCSDNQFTEVPAVLGQCPQLSMVGFKANQIRTLPGAALPLALRWLILTDNQLEELPDELGHCVHLQKLMLAGNRLTHLPASMAACTRLELLRIAANRFTELPAWLLQLPRLSWLAYAGNPFGDEIEAAVLARHPIGSIDWAELELQQQLGEGASGVISRARWHRGAAQPAREVAVKLFKGSMTSDGLPHSEMSACISAGRHPNLIAVEGKIKGHPAGAEGLVLELIDPEFGNLAGPPSFATCTRDVYAPGTTFSLKGVLRIAHGIASAVAHLHAQGILHGDLYAHNILYTPAGESLLGDFGAACFFTSETLEGAALQRLETRAFGCLLEELLAHCEAPAGAEAVVAAMQNLQQQCVQPETAARPLLAEVAARLEVMQRQAE</sequence>
<evidence type="ECO:0000256" key="3">
    <source>
        <dbReference type="PROSITE-ProRule" id="PRU10141"/>
    </source>
</evidence>
<evidence type="ECO:0000313" key="5">
    <source>
        <dbReference type="EMBL" id="SHL03038.1"/>
    </source>
</evidence>